<accession>A0A2P0QK06</accession>
<protein>
    <submittedName>
        <fullName evidence="1">Uncharacterized protein</fullName>
    </submittedName>
</protein>
<proteinExistence type="predicted"/>
<evidence type="ECO:0000313" key="1">
    <source>
        <dbReference type="EMBL" id="ARU12599.1"/>
    </source>
</evidence>
<keyword evidence="1" id="KW-0614">Plasmid</keyword>
<dbReference type="EMBL" id="KX388536">
    <property type="protein sequence ID" value="ARU12599.1"/>
    <property type="molecule type" value="Genomic_DNA"/>
</dbReference>
<sequence length="37" mass="4509">MGVLWFEQNNSFLWTYPPHGNVTYNLDIPDNLYYLSW</sequence>
<reference evidence="1" key="1">
    <citation type="journal article" date="2018" name="Plasmid">
        <title>Complete sequence of the tumor-inducing plasmid pTiChry5 from the hypervirulent Agrobacterium tumefaciens strain Chry5.</title>
        <authorList>
            <person name="Shao S."/>
            <person name="Zhang X."/>
            <person name="van Heusden G.P.H."/>
            <person name="Hooykaas P.J."/>
        </authorList>
    </citation>
    <scope>NUCLEOTIDE SEQUENCE</scope>
    <source>
        <strain evidence="1">Chry5</strain>
        <plasmid evidence="1">pTiChry5</plasmid>
    </source>
</reference>
<geneLocation type="plasmid" evidence="1">
    <name>pTiChry5</name>
</geneLocation>
<organism evidence="1">
    <name type="scientific">Agrobacterium tumefaciens</name>
    <dbReference type="NCBI Taxonomy" id="358"/>
    <lineage>
        <taxon>Bacteria</taxon>
        <taxon>Pseudomonadati</taxon>
        <taxon>Pseudomonadota</taxon>
        <taxon>Alphaproteobacteria</taxon>
        <taxon>Hyphomicrobiales</taxon>
        <taxon>Rhizobiaceae</taxon>
        <taxon>Rhizobium/Agrobacterium group</taxon>
        <taxon>Agrobacterium</taxon>
        <taxon>Agrobacterium tumefaciens complex</taxon>
    </lineage>
</organism>
<name>A0A2P0QK06_AGRTU</name>
<gene>
    <name evidence="1" type="ORF">AgrTiChry5_191</name>
</gene>
<dbReference type="AlphaFoldDB" id="A0A2P0QK06"/>